<reference evidence="6" key="1">
    <citation type="submission" date="2018-11" db="EMBL/GenBank/DDBJ databases">
        <title>Comparative genomics of Parolsenella catena and Libanicoccus massiliensis: Reclassification of Libanicoccus massiliensis as Parolsenella massiliensis comb. nov.</title>
        <authorList>
            <person name="Sakamoto M."/>
            <person name="Ikeyama N."/>
            <person name="Murakami T."/>
            <person name="Mori H."/>
            <person name="Yuki M."/>
            <person name="Ohkuma M."/>
        </authorList>
    </citation>
    <scope>NUCLEOTIDE SEQUENCE [LARGE SCALE GENOMIC DNA]</scope>
    <source>
        <strain evidence="6">JCM 31932</strain>
    </source>
</reference>
<dbReference type="NCBIfam" id="NF010635">
    <property type="entry name" value="PRK14032.1"/>
    <property type="match status" value="1"/>
</dbReference>
<keyword evidence="4" id="KW-0808">Transferase</keyword>
<evidence type="ECO:0000256" key="4">
    <source>
        <dbReference type="ARBA" id="ARBA00022679"/>
    </source>
</evidence>
<protein>
    <recommendedName>
        <fullName evidence="3">citrate synthase (unknown stereospecificity)</fullName>
        <ecNumber evidence="3">2.3.3.16</ecNumber>
    </recommendedName>
</protein>
<sequence>MAILNSRLTPREARARVARRILSSSDTSALLHATDVTPMPSSEGALGRPAASDGLYEGYARVDRLPEELYREYDVKRGLRNADGSGVLVGLTTISNVHGYNKVGGTVVPDEGDLIIRGYRIDDLVAQTHGAGRFGYEEVAYLLVSGRLPNAAELADFNARIDSRRELPTGYLSLFPRTTESSSIMNVLARSTLLLYAFDEDPDSTAAQHEIDVALSLLARLPRIAAIAHEASVSVANGDKLLVPPVRQGYSMAETLLDVLRGAEGFTREEAMMLDVMLMLHAEHGGGNNSTFTTRVLSSSGTDAYSTYAAAMGSLKGPKHGGANAKVGAMIEDVAAHVLRWDDDDELASYLERIAAGEAFDGTGLVYGMGHAVYTKSDPRARVVKRYARRLASLKGCEEKLALIEGIERLSPDIVRAARGTSKPICANIDLYTGFVYSMLGIPADLYTPIFAMARLAGWTAHRMEELYGAGRIIRPAYNSVIESKRYVPIEERGE</sequence>
<dbReference type="RefSeq" id="WP_229059459.1">
    <property type="nucleotide sequence ID" value="NZ_AP019367.1"/>
</dbReference>
<dbReference type="UniPathway" id="UPA00223"/>
<name>A0A3G9K9J9_9ACTN</name>
<dbReference type="Gene3D" id="1.10.230.10">
    <property type="entry name" value="Cytochrome P450-Terp, domain 2"/>
    <property type="match status" value="1"/>
</dbReference>
<comment type="pathway">
    <text evidence="1">Carbohydrate metabolism; tricarboxylic acid cycle.</text>
</comment>
<dbReference type="GO" id="GO:0006099">
    <property type="term" value="P:tricarboxylic acid cycle"/>
    <property type="evidence" value="ECO:0007669"/>
    <property type="project" value="UniProtKB-UniPathway"/>
</dbReference>
<evidence type="ECO:0000313" key="5">
    <source>
        <dbReference type="EMBL" id="BBH49730.1"/>
    </source>
</evidence>
<dbReference type="Proteomes" id="UP000273154">
    <property type="component" value="Chromosome"/>
</dbReference>
<evidence type="ECO:0000256" key="2">
    <source>
        <dbReference type="ARBA" id="ARBA00010566"/>
    </source>
</evidence>
<evidence type="ECO:0000256" key="3">
    <source>
        <dbReference type="ARBA" id="ARBA00012972"/>
    </source>
</evidence>
<dbReference type="GO" id="GO:0036440">
    <property type="term" value="F:citrate synthase activity"/>
    <property type="evidence" value="ECO:0007669"/>
    <property type="project" value="UniProtKB-EC"/>
</dbReference>
<dbReference type="EC" id="2.3.3.16" evidence="3"/>
<dbReference type="InterPro" id="IPR002020">
    <property type="entry name" value="Citrate_synthase"/>
</dbReference>
<dbReference type="InterPro" id="IPR016143">
    <property type="entry name" value="Citrate_synth-like_sm_a-sub"/>
</dbReference>
<dbReference type="AlphaFoldDB" id="A0A3G9K9J9"/>
<accession>A0A3G9K9J9</accession>
<dbReference type="PRINTS" id="PR00143">
    <property type="entry name" value="CITRTSNTHASE"/>
</dbReference>
<dbReference type="GeneID" id="88848463"/>
<evidence type="ECO:0000313" key="6">
    <source>
        <dbReference type="Proteomes" id="UP000273154"/>
    </source>
</evidence>
<dbReference type="SUPFAM" id="SSF48256">
    <property type="entry name" value="Citrate synthase"/>
    <property type="match status" value="1"/>
</dbReference>
<evidence type="ECO:0000256" key="1">
    <source>
        <dbReference type="ARBA" id="ARBA00005163"/>
    </source>
</evidence>
<dbReference type="PANTHER" id="PTHR11739:SF4">
    <property type="entry name" value="CITRATE SYNTHASE, PEROXISOMAL"/>
    <property type="match status" value="1"/>
</dbReference>
<dbReference type="KEGG" id="pcat:Pcatena_03170"/>
<organism evidence="5 6">
    <name type="scientific">Parolsenella catena</name>
    <dbReference type="NCBI Taxonomy" id="2003188"/>
    <lineage>
        <taxon>Bacteria</taxon>
        <taxon>Bacillati</taxon>
        <taxon>Actinomycetota</taxon>
        <taxon>Coriobacteriia</taxon>
        <taxon>Coriobacteriales</taxon>
        <taxon>Atopobiaceae</taxon>
        <taxon>Parolsenella</taxon>
    </lineage>
</organism>
<gene>
    <name evidence="5" type="primary">gltA</name>
    <name evidence="5" type="ORF">Pcatena_03170</name>
</gene>
<dbReference type="InterPro" id="IPR016142">
    <property type="entry name" value="Citrate_synth-like_lrg_a-sub"/>
</dbReference>
<comment type="similarity">
    <text evidence="2">Belongs to the citrate synthase family.</text>
</comment>
<dbReference type="GO" id="GO:0005975">
    <property type="term" value="P:carbohydrate metabolic process"/>
    <property type="evidence" value="ECO:0007669"/>
    <property type="project" value="TreeGrafter"/>
</dbReference>
<dbReference type="EMBL" id="AP019367">
    <property type="protein sequence ID" value="BBH49730.1"/>
    <property type="molecule type" value="Genomic_DNA"/>
</dbReference>
<dbReference type="InterPro" id="IPR036969">
    <property type="entry name" value="Citrate_synthase_sf"/>
</dbReference>
<dbReference type="Pfam" id="PF00285">
    <property type="entry name" value="Citrate_synt"/>
    <property type="match status" value="1"/>
</dbReference>
<proteinExistence type="inferred from homology"/>
<dbReference type="GO" id="GO:0005829">
    <property type="term" value="C:cytosol"/>
    <property type="evidence" value="ECO:0007669"/>
    <property type="project" value="TreeGrafter"/>
</dbReference>
<keyword evidence="6" id="KW-1185">Reference proteome</keyword>
<dbReference type="PANTHER" id="PTHR11739">
    <property type="entry name" value="CITRATE SYNTHASE"/>
    <property type="match status" value="1"/>
</dbReference>
<dbReference type="Gene3D" id="1.10.580.10">
    <property type="entry name" value="Citrate Synthase, domain 1"/>
    <property type="match status" value="1"/>
</dbReference>